<dbReference type="SUPFAM" id="SSF53822">
    <property type="entry name" value="Periplasmic binding protein-like I"/>
    <property type="match status" value="1"/>
</dbReference>
<keyword evidence="6" id="KW-1185">Reference proteome</keyword>
<evidence type="ECO:0000256" key="1">
    <source>
        <dbReference type="ARBA" id="ARBA00023015"/>
    </source>
</evidence>
<dbReference type="Gene3D" id="1.10.260.40">
    <property type="entry name" value="lambda repressor-like DNA-binding domains"/>
    <property type="match status" value="1"/>
</dbReference>
<dbReference type="Pfam" id="PF13377">
    <property type="entry name" value="Peripla_BP_3"/>
    <property type="match status" value="1"/>
</dbReference>
<dbReference type="PANTHER" id="PTHR30146:SF138">
    <property type="entry name" value="TRANSCRIPTIONAL REGULATORY PROTEIN"/>
    <property type="match status" value="1"/>
</dbReference>
<protein>
    <submittedName>
        <fullName evidence="5">LacI family DNA-binding transcriptional regulator</fullName>
    </submittedName>
</protein>
<keyword evidence="3" id="KW-0804">Transcription</keyword>
<evidence type="ECO:0000313" key="5">
    <source>
        <dbReference type="EMBL" id="MFD2464876.1"/>
    </source>
</evidence>
<dbReference type="CDD" id="cd06267">
    <property type="entry name" value="PBP1_LacI_sugar_binding-like"/>
    <property type="match status" value="1"/>
</dbReference>
<dbReference type="EMBL" id="JBHUKU010000028">
    <property type="protein sequence ID" value="MFD2464876.1"/>
    <property type="molecule type" value="Genomic_DNA"/>
</dbReference>
<dbReference type="SMART" id="SM00354">
    <property type="entry name" value="HTH_LACI"/>
    <property type="match status" value="1"/>
</dbReference>
<dbReference type="InterPro" id="IPR010982">
    <property type="entry name" value="Lambda_DNA-bd_dom_sf"/>
</dbReference>
<evidence type="ECO:0000256" key="3">
    <source>
        <dbReference type="ARBA" id="ARBA00023163"/>
    </source>
</evidence>
<name>A0ABW5GVB8_9PSEU</name>
<keyword evidence="1" id="KW-0805">Transcription regulation</keyword>
<gene>
    <name evidence="5" type="ORF">ACFSYJ_40100</name>
</gene>
<proteinExistence type="predicted"/>
<dbReference type="InterPro" id="IPR028082">
    <property type="entry name" value="Peripla_BP_I"/>
</dbReference>
<sequence length="331" mass="34924">MSDVARAAGVSPAVVSRLLRGDETLRIREDTRLRVLAVADELNYTPNEVARALRKAEVGIIGMAVHDTSNPVYSEILDGAQAEASAHGFALLLADADELARGDRTFERIVRGNRIDGLLLQRGSSTADDTVANIASARLPLVLVNDRTRGEVGSVALDDEAAAHVATRHLLDLGHTVIGHLKLGAPKARSEARVRGWRAALRAAGVHDGPSLSGGHTTGEGGTALAKLLAAHPDVTAIVVSNVLSAVGAMTAARAAGLEVPRDLSIVALHDVFFAEHLTPALTVVRLPLRELGRRSVAAILRQLDGAQPRHEVIREPAPELVIRASTAPPR</sequence>
<organism evidence="5 6">
    <name type="scientific">Amycolatopsis samaneae</name>
    <dbReference type="NCBI Taxonomy" id="664691"/>
    <lineage>
        <taxon>Bacteria</taxon>
        <taxon>Bacillati</taxon>
        <taxon>Actinomycetota</taxon>
        <taxon>Actinomycetes</taxon>
        <taxon>Pseudonocardiales</taxon>
        <taxon>Pseudonocardiaceae</taxon>
        <taxon>Amycolatopsis</taxon>
    </lineage>
</organism>
<accession>A0ABW5GVB8</accession>
<dbReference type="PANTHER" id="PTHR30146">
    <property type="entry name" value="LACI-RELATED TRANSCRIPTIONAL REPRESSOR"/>
    <property type="match status" value="1"/>
</dbReference>
<dbReference type="Proteomes" id="UP001597419">
    <property type="component" value="Unassembled WGS sequence"/>
</dbReference>
<evidence type="ECO:0000313" key="6">
    <source>
        <dbReference type="Proteomes" id="UP001597419"/>
    </source>
</evidence>
<dbReference type="GO" id="GO:0003677">
    <property type="term" value="F:DNA binding"/>
    <property type="evidence" value="ECO:0007669"/>
    <property type="project" value="UniProtKB-KW"/>
</dbReference>
<dbReference type="CDD" id="cd01392">
    <property type="entry name" value="HTH_LacI"/>
    <property type="match status" value="1"/>
</dbReference>
<feature type="domain" description="HTH lacI-type" evidence="4">
    <location>
        <begin position="1"/>
        <end position="55"/>
    </location>
</feature>
<dbReference type="PROSITE" id="PS50932">
    <property type="entry name" value="HTH_LACI_2"/>
    <property type="match status" value="1"/>
</dbReference>
<evidence type="ECO:0000259" key="4">
    <source>
        <dbReference type="PROSITE" id="PS50932"/>
    </source>
</evidence>
<dbReference type="InterPro" id="IPR046335">
    <property type="entry name" value="LacI/GalR-like_sensor"/>
</dbReference>
<evidence type="ECO:0000256" key="2">
    <source>
        <dbReference type="ARBA" id="ARBA00023125"/>
    </source>
</evidence>
<keyword evidence="2 5" id="KW-0238">DNA-binding</keyword>
<dbReference type="RefSeq" id="WP_345399606.1">
    <property type="nucleotide sequence ID" value="NZ_BAABHG010000010.1"/>
</dbReference>
<dbReference type="Gene3D" id="3.40.50.2300">
    <property type="match status" value="2"/>
</dbReference>
<comment type="caution">
    <text evidence="5">The sequence shown here is derived from an EMBL/GenBank/DDBJ whole genome shotgun (WGS) entry which is preliminary data.</text>
</comment>
<dbReference type="InterPro" id="IPR000843">
    <property type="entry name" value="HTH_LacI"/>
</dbReference>
<reference evidence="6" key="1">
    <citation type="journal article" date="2019" name="Int. J. Syst. Evol. Microbiol.">
        <title>The Global Catalogue of Microorganisms (GCM) 10K type strain sequencing project: providing services to taxonomists for standard genome sequencing and annotation.</title>
        <authorList>
            <consortium name="The Broad Institute Genomics Platform"/>
            <consortium name="The Broad Institute Genome Sequencing Center for Infectious Disease"/>
            <person name="Wu L."/>
            <person name="Ma J."/>
        </authorList>
    </citation>
    <scope>NUCLEOTIDE SEQUENCE [LARGE SCALE GENOMIC DNA]</scope>
    <source>
        <strain evidence="6">CGMCC 4.7643</strain>
    </source>
</reference>
<dbReference type="Pfam" id="PF00356">
    <property type="entry name" value="LacI"/>
    <property type="match status" value="1"/>
</dbReference>
<dbReference type="SUPFAM" id="SSF47413">
    <property type="entry name" value="lambda repressor-like DNA-binding domains"/>
    <property type="match status" value="1"/>
</dbReference>